<feature type="non-terminal residue" evidence="2">
    <location>
        <position position="82"/>
    </location>
</feature>
<sequence length="82" mass="7917">MGWAPAPPRLLHTCGGCGGGTRCPGPGGLGNPRPGPSACSASAARSPAGPRAPRSAADGVLGGERARAAVWGGGRPLRGPRP</sequence>
<feature type="compositionally biased region" description="Gly residues" evidence="1">
    <location>
        <begin position="21"/>
        <end position="30"/>
    </location>
</feature>
<evidence type="ECO:0000256" key="1">
    <source>
        <dbReference type="SAM" id="MobiDB-lite"/>
    </source>
</evidence>
<feature type="compositionally biased region" description="Low complexity" evidence="1">
    <location>
        <begin position="36"/>
        <end position="57"/>
    </location>
</feature>
<dbReference type="AlphaFoldDB" id="A0A485PRP9"/>
<accession>A0A485PRP9</accession>
<name>A0A485PRP9_LYNPA</name>
<organism evidence="2 3">
    <name type="scientific">Lynx pardinus</name>
    <name type="common">Iberian lynx</name>
    <name type="synonym">Felis pardina</name>
    <dbReference type="NCBI Taxonomy" id="191816"/>
    <lineage>
        <taxon>Eukaryota</taxon>
        <taxon>Metazoa</taxon>
        <taxon>Chordata</taxon>
        <taxon>Craniata</taxon>
        <taxon>Vertebrata</taxon>
        <taxon>Euteleostomi</taxon>
        <taxon>Mammalia</taxon>
        <taxon>Eutheria</taxon>
        <taxon>Laurasiatheria</taxon>
        <taxon>Carnivora</taxon>
        <taxon>Feliformia</taxon>
        <taxon>Felidae</taxon>
        <taxon>Felinae</taxon>
        <taxon>Lynx</taxon>
    </lineage>
</organism>
<proteinExistence type="predicted"/>
<dbReference type="Proteomes" id="UP000386466">
    <property type="component" value="Unassembled WGS sequence"/>
</dbReference>
<evidence type="ECO:0000313" key="3">
    <source>
        <dbReference type="Proteomes" id="UP000386466"/>
    </source>
</evidence>
<feature type="region of interest" description="Disordered" evidence="1">
    <location>
        <begin position="21"/>
        <end position="82"/>
    </location>
</feature>
<protein>
    <submittedName>
        <fullName evidence="2">Uncharacterized protein</fullName>
    </submittedName>
</protein>
<dbReference type="EMBL" id="CAAGRJ010039215">
    <property type="protein sequence ID" value="VFV46689.1"/>
    <property type="molecule type" value="Genomic_DNA"/>
</dbReference>
<evidence type="ECO:0000313" key="2">
    <source>
        <dbReference type="EMBL" id="VFV46689.1"/>
    </source>
</evidence>
<gene>
    <name evidence="2" type="ORF">LYPA_23C021002</name>
</gene>
<reference evidence="2 3" key="1">
    <citation type="submission" date="2019-01" db="EMBL/GenBank/DDBJ databases">
        <authorList>
            <person name="Alioto T."/>
            <person name="Alioto T."/>
        </authorList>
    </citation>
    <scope>NUCLEOTIDE SEQUENCE [LARGE SCALE GENOMIC DNA]</scope>
</reference>
<keyword evidence="3" id="KW-1185">Reference proteome</keyword>